<dbReference type="GO" id="GO:0004519">
    <property type="term" value="F:endonuclease activity"/>
    <property type="evidence" value="ECO:0007669"/>
    <property type="project" value="UniProtKB-KW"/>
</dbReference>
<geneLocation type="mitochondrion" evidence="2"/>
<dbReference type="InterPro" id="IPR027434">
    <property type="entry name" value="Homing_endonucl"/>
</dbReference>
<name>A0A6M4ST13_STIHE</name>
<dbReference type="SUPFAM" id="SSF55608">
    <property type="entry name" value="Homing endonucleases"/>
    <property type="match status" value="1"/>
</dbReference>
<evidence type="ECO:0000313" key="2">
    <source>
        <dbReference type="EMBL" id="QJS52069.1"/>
    </source>
</evidence>
<organism evidence="2">
    <name type="scientific">Stigeoclonium helveticum</name>
    <name type="common">Green alga</name>
    <dbReference type="NCBI Taxonomy" id="55999"/>
    <lineage>
        <taxon>Eukaryota</taxon>
        <taxon>Viridiplantae</taxon>
        <taxon>Chlorophyta</taxon>
        <taxon>core chlorophytes</taxon>
        <taxon>Chlorophyceae</taxon>
        <taxon>OCC clade</taxon>
        <taxon>Chaetophorales</taxon>
        <taxon>Chaetophoraceae</taxon>
        <taxon>Stigeoclonium</taxon>
    </lineage>
</organism>
<keyword evidence="2" id="KW-0540">Nuclease</keyword>
<keyword evidence="2" id="KW-0255">Endonuclease</keyword>
<dbReference type="Pfam" id="PF03161">
    <property type="entry name" value="LAGLIDADG_2"/>
    <property type="match status" value="1"/>
</dbReference>
<accession>A0A6M4ST13</accession>
<dbReference type="EMBL" id="MN810332">
    <property type="protein sequence ID" value="QJS52069.1"/>
    <property type="molecule type" value="Genomic_DNA"/>
</dbReference>
<keyword evidence="2" id="KW-0496">Mitochondrion</keyword>
<dbReference type="AlphaFoldDB" id="A0A6M4ST13"/>
<gene>
    <name evidence="2" type="primary">orf90</name>
</gene>
<sequence>MGDGNGMHEGGFKISSHSFTKADNKFLCKLLFDMYHIEANVLTELRKDKNKKNTKQLYYIRIYKHSVPRFYSIIKAFLLPSCDYKFRFIN</sequence>
<protein>
    <submittedName>
        <fullName evidence="2">Putative LAGLIDADG homing endonuclease</fullName>
    </submittedName>
</protein>
<feature type="domain" description="Homing endonuclease LAGLIDADG" evidence="1">
    <location>
        <begin position="1"/>
        <end position="70"/>
    </location>
</feature>
<evidence type="ECO:0000259" key="1">
    <source>
        <dbReference type="Pfam" id="PF03161"/>
    </source>
</evidence>
<dbReference type="InterPro" id="IPR004860">
    <property type="entry name" value="LAGLIDADG_dom"/>
</dbReference>
<keyword evidence="2" id="KW-0378">Hydrolase</keyword>
<reference evidence="2" key="1">
    <citation type="journal article" date="2020" name="Mitochondrial DNA Part B Resour">
        <title>Complete mitogenomes of the chlorophycean green algae Bulbochaete rectangularis var. hiloensis (Oedogoniales) and Stigeoclonium helveticum (Chaetophorales) provide insight into the sequence of events that led to the acquisition of a reduced-derived pattern of evolution in the Chlamydomonadales and Sphaeropleales.</title>
        <authorList>
            <person name="Turmel M."/>
            <person name="Belanger A.-S."/>
            <person name="Otis C."/>
            <person name="Lemieux C."/>
        </authorList>
    </citation>
    <scope>NUCLEOTIDE SEQUENCE</scope>
</reference>
<dbReference type="Gene3D" id="3.10.28.10">
    <property type="entry name" value="Homing endonucleases"/>
    <property type="match status" value="1"/>
</dbReference>
<proteinExistence type="predicted"/>